<feature type="compositionally biased region" description="Polar residues" evidence="2">
    <location>
        <begin position="175"/>
        <end position="191"/>
    </location>
</feature>
<feature type="region of interest" description="Disordered" evidence="2">
    <location>
        <begin position="234"/>
        <end position="263"/>
    </location>
</feature>
<feature type="compositionally biased region" description="Basic and acidic residues" evidence="2">
    <location>
        <begin position="76"/>
        <end position="110"/>
    </location>
</feature>
<dbReference type="KEGG" id="tsr:106547529"/>
<proteinExistence type="predicted"/>
<feature type="region of interest" description="Disordered" evidence="2">
    <location>
        <begin position="386"/>
        <end position="429"/>
    </location>
</feature>
<evidence type="ECO:0000256" key="2">
    <source>
        <dbReference type="SAM" id="MobiDB-lite"/>
    </source>
</evidence>
<evidence type="ECO:0000256" key="1">
    <source>
        <dbReference type="PROSITE-ProRule" id="PRU00023"/>
    </source>
</evidence>
<protein>
    <submittedName>
        <fullName evidence="5">Histone-lysine N-methyltransferase EHMT2-like</fullName>
    </submittedName>
</protein>
<keyword evidence="1" id="KW-0040">ANK repeat</keyword>
<dbReference type="GO" id="GO:0000122">
    <property type="term" value="P:negative regulation of transcription by RNA polymerase II"/>
    <property type="evidence" value="ECO:0007669"/>
    <property type="project" value="TreeGrafter"/>
</dbReference>
<dbReference type="GO" id="GO:0008270">
    <property type="term" value="F:zinc ion binding"/>
    <property type="evidence" value="ECO:0007669"/>
    <property type="project" value="InterPro"/>
</dbReference>
<feature type="repeat" description="ANK" evidence="1">
    <location>
        <begin position="618"/>
        <end position="650"/>
    </location>
</feature>
<dbReference type="PRINTS" id="PR01415">
    <property type="entry name" value="ANKYRIN"/>
</dbReference>
<keyword evidence="4" id="KW-1185">Reference proteome</keyword>
<evidence type="ECO:0000259" key="3">
    <source>
        <dbReference type="PROSITE" id="PS50280"/>
    </source>
</evidence>
<dbReference type="InterPro" id="IPR036770">
    <property type="entry name" value="Ankyrin_rpt-contain_sf"/>
</dbReference>
<dbReference type="InterPro" id="IPR043550">
    <property type="entry name" value="EHMT1/EHMT2"/>
</dbReference>
<feature type="region of interest" description="Disordered" evidence="2">
    <location>
        <begin position="1"/>
        <end position="215"/>
    </location>
</feature>
<dbReference type="PROSITE" id="PS50297">
    <property type="entry name" value="ANK_REP_REGION"/>
    <property type="match status" value="4"/>
</dbReference>
<dbReference type="PROSITE" id="PS50280">
    <property type="entry name" value="SET"/>
    <property type="match status" value="1"/>
</dbReference>
<evidence type="ECO:0000313" key="4">
    <source>
        <dbReference type="Proteomes" id="UP000504617"/>
    </source>
</evidence>
<feature type="compositionally biased region" description="Polar residues" evidence="2">
    <location>
        <begin position="127"/>
        <end position="138"/>
    </location>
</feature>
<reference evidence="5" key="1">
    <citation type="submission" date="2025-08" db="UniProtKB">
        <authorList>
            <consortium name="RefSeq"/>
        </authorList>
    </citation>
    <scope>IDENTIFICATION</scope>
</reference>
<dbReference type="Pfam" id="PF21533">
    <property type="entry name" value="EHMT1-2_CRR"/>
    <property type="match status" value="1"/>
</dbReference>
<dbReference type="InterPro" id="IPR001214">
    <property type="entry name" value="SET_dom"/>
</dbReference>
<dbReference type="GO" id="GO:0005634">
    <property type="term" value="C:nucleus"/>
    <property type="evidence" value="ECO:0007669"/>
    <property type="project" value="TreeGrafter"/>
</dbReference>
<evidence type="ECO:0000313" key="5">
    <source>
        <dbReference type="RefSeq" id="XP_013920216.1"/>
    </source>
</evidence>
<sequence>MTTEAAAEQDSAMKPSPSASPPSASPGTKPAESEGAELQVKEEAKSEVEELMETESRISMVDTKPVLNLAAGTKLEPVEMDTKPPLDIQVKVENEAKERDEEGLKEKLEPDGGDFGSSHPASVQRMEPSSDNDSSATCSADEEVDGDPERQRLIRDPFRIQPTCGISPSPYHQAWQGTPGTYLSHSQSSYGQEPAKPPGGSISLGLPRQQDSKSAKTVAYMPYAEVKRAMDQEAQMQNAAARSGSPYRLSPRDMNKASPQPDMNATRYSVPPVLQPAPHQVIMNLPEGLNGCSSSILKQETMRPSSRVPLMVLCETHRARMVKHHCCPGCGYFCTAGTFLECHPDFRVAHRFHKACVSQLNGMIFCPHCGEDASEAQEITIAKADTSTPVPIPPSHSQGASESTGRADTTQPSARMRGGSGVEHPPDDTVGFGGPGIDSAGPQLTLPNGAVLSAQGLPTGAGREQLERALVVQESERRKKLRFHPRQLYLSVKQGELQKVVLMLLDSLDPNFQTEQQSKRFPLHAAAQKGYMEICHVLLQAGANINTVDKLRRTPLMEAVANNHVELARYLVKRGGCVYTKEDDGSTCLHHAAKNGNVEMVSLLLSTGQVDVNAQDNGGWTPIIWAAEHKHIEVIRMLLTRGADVTLTDNEENICLHWASFTGSAEIAEVLLNAQCDLHAVNFHGDTPLHIAARESYHDCVLLFLSRGADTEIRNKEGDLPVDLTLENSDVWFALQLNRKIRQGILNRSVRTERIISRDGEVYCIDARYYGNVSRFINHLCDPNIIPVRVFMLHQDLRFPRIAFFSSRDIQTGEELGFDYGDRFWDIKSKYFTCQCGSEKCKHSAEAIALEQSRLARLEAHQDVLPDSSSFPASQV</sequence>
<name>A0A6I9Y1B4_9SAUR</name>
<dbReference type="PANTHER" id="PTHR46307">
    <property type="entry name" value="G9A, ISOFORM B"/>
    <property type="match status" value="1"/>
</dbReference>
<dbReference type="SMART" id="SM00317">
    <property type="entry name" value="SET"/>
    <property type="match status" value="1"/>
</dbReference>
<feature type="repeat" description="ANK" evidence="1">
    <location>
        <begin position="684"/>
        <end position="716"/>
    </location>
</feature>
<feature type="domain" description="SET" evidence="3">
    <location>
        <begin position="722"/>
        <end position="821"/>
    </location>
</feature>
<feature type="compositionally biased region" description="Basic and acidic residues" evidence="2">
    <location>
        <begin position="39"/>
        <end position="48"/>
    </location>
</feature>
<dbReference type="GO" id="GO:0046974">
    <property type="term" value="F:histone H3K9 methyltransferase activity"/>
    <property type="evidence" value="ECO:0007669"/>
    <property type="project" value="TreeGrafter"/>
</dbReference>
<feature type="repeat" description="ANK" evidence="1">
    <location>
        <begin position="518"/>
        <end position="550"/>
    </location>
</feature>
<feature type="repeat" description="ANK" evidence="1">
    <location>
        <begin position="584"/>
        <end position="608"/>
    </location>
</feature>
<feature type="compositionally biased region" description="Polar residues" evidence="2">
    <location>
        <begin position="386"/>
        <end position="413"/>
    </location>
</feature>
<dbReference type="Gene3D" id="1.25.40.20">
    <property type="entry name" value="Ankyrin repeat-containing domain"/>
    <property type="match status" value="2"/>
</dbReference>
<dbReference type="SUPFAM" id="SSF48403">
    <property type="entry name" value="Ankyrin repeat"/>
    <property type="match status" value="1"/>
</dbReference>
<feature type="compositionally biased region" description="Basic and acidic residues" evidence="2">
    <location>
        <begin position="147"/>
        <end position="158"/>
    </location>
</feature>
<dbReference type="FunFam" id="1.25.40.20:FF:000029">
    <property type="entry name" value="histone-lysine N-methyltransferase EHMT1 isoform X2"/>
    <property type="match status" value="1"/>
</dbReference>
<dbReference type="RefSeq" id="XP_013920216.1">
    <property type="nucleotide sequence ID" value="XM_014064741.1"/>
</dbReference>
<dbReference type="SUPFAM" id="SSF82199">
    <property type="entry name" value="SET domain"/>
    <property type="match status" value="1"/>
</dbReference>
<dbReference type="PROSITE" id="PS50088">
    <property type="entry name" value="ANK_REPEAT"/>
    <property type="match status" value="5"/>
</dbReference>
<organism evidence="4 5">
    <name type="scientific">Thamnophis sirtalis</name>
    <dbReference type="NCBI Taxonomy" id="35019"/>
    <lineage>
        <taxon>Eukaryota</taxon>
        <taxon>Metazoa</taxon>
        <taxon>Chordata</taxon>
        <taxon>Craniata</taxon>
        <taxon>Vertebrata</taxon>
        <taxon>Euteleostomi</taxon>
        <taxon>Lepidosauria</taxon>
        <taxon>Squamata</taxon>
        <taxon>Bifurcata</taxon>
        <taxon>Unidentata</taxon>
        <taxon>Episquamata</taxon>
        <taxon>Toxicofera</taxon>
        <taxon>Serpentes</taxon>
        <taxon>Colubroidea</taxon>
        <taxon>Colubridae</taxon>
        <taxon>Natricinae</taxon>
        <taxon>Thamnophis</taxon>
    </lineage>
</organism>
<dbReference type="Pfam" id="PF00856">
    <property type="entry name" value="SET"/>
    <property type="match status" value="1"/>
</dbReference>
<dbReference type="Proteomes" id="UP000504617">
    <property type="component" value="Unplaced"/>
</dbReference>
<gene>
    <name evidence="5" type="primary">LOC106547529</name>
</gene>
<dbReference type="SMART" id="SM00248">
    <property type="entry name" value="ANK"/>
    <property type="match status" value="6"/>
</dbReference>
<dbReference type="InterPro" id="IPR046341">
    <property type="entry name" value="SET_dom_sf"/>
</dbReference>
<dbReference type="GO" id="GO:0000785">
    <property type="term" value="C:chromatin"/>
    <property type="evidence" value="ECO:0007669"/>
    <property type="project" value="TreeGrafter"/>
</dbReference>
<dbReference type="Pfam" id="PF12796">
    <property type="entry name" value="Ank_2"/>
    <property type="match status" value="2"/>
</dbReference>
<accession>A0A6I9Y1B4</accession>
<dbReference type="CDD" id="cd20905">
    <property type="entry name" value="EHMT_ZBD"/>
    <property type="match status" value="1"/>
</dbReference>
<dbReference type="AlphaFoldDB" id="A0A6I9Y1B4"/>
<feature type="repeat" description="ANK" evidence="1">
    <location>
        <begin position="551"/>
        <end position="583"/>
    </location>
</feature>
<dbReference type="InterPro" id="IPR002110">
    <property type="entry name" value="Ankyrin_rpt"/>
</dbReference>
<dbReference type="InterPro" id="IPR047762">
    <property type="entry name" value="EHMT_CRR"/>
</dbReference>
<dbReference type="GO" id="GO:0002039">
    <property type="term" value="F:p53 binding"/>
    <property type="evidence" value="ECO:0007669"/>
    <property type="project" value="InterPro"/>
</dbReference>
<dbReference type="PANTHER" id="PTHR46307:SF1">
    <property type="entry name" value="HISTONE-LYSINE N-METHYLTRANSFERASE EHMT2"/>
    <property type="match status" value="1"/>
</dbReference>
<dbReference type="Pfam" id="PF00023">
    <property type="entry name" value="Ank"/>
    <property type="match status" value="2"/>
</dbReference>
<dbReference type="Gene3D" id="2.170.270.10">
    <property type="entry name" value="SET domain"/>
    <property type="match status" value="1"/>
</dbReference>
<dbReference type="GeneID" id="106547529"/>
<dbReference type="OrthoDB" id="5792673at2759"/>